<dbReference type="Pfam" id="PF00753">
    <property type="entry name" value="Lactamase_B"/>
    <property type="match status" value="1"/>
</dbReference>
<evidence type="ECO:0000259" key="2">
    <source>
        <dbReference type="SMART" id="SM00849"/>
    </source>
</evidence>
<dbReference type="RefSeq" id="WP_183617734.1">
    <property type="nucleotide sequence ID" value="NZ_JACIDY010000007.1"/>
</dbReference>
<dbReference type="SMART" id="SM00849">
    <property type="entry name" value="Lactamase_B"/>
    <property type="match status" value="1"/>
</dbReference>
<dbReference type="EC" id="3.5.2.6" evidence="3"/>
<dbReference type="InterPro" id="IPR050855">
    <property type="entry name" value="NDM-1-like"/>
</dbReference>
<accession>A0A7W6C7R6</accession>
<keyword evidence="3" id="KW-0378">Hydrolase</keyword>
<dbReference type="InterPro" id="IPR001279">
    <property type="entry name" value="Metallo-B-lactamas"/>
</dbReference>
<evidence type="ECO:0000256" key="1">
    <source>
        <dbReference type="SAM" id="SignalP"/>
    </source>
</evidence>
<evidence type="ECO:0000313" key="4">
    <source>
        <dbReference type="Proteomes" id="UP000561459"/>
    </source>
</evidence>
<dbReference type="SUPFAM" id="SSF56281">
    <property type="entry name" value="Metallo-hydrolase/oxidoreductase"/>
    <property type="match status" value="1"/>
</dbReference>
<dbReference type="PANTHER" id="PTHR42951:SF17">
    <property type="entry name" value="METALLO-BETA-LACTAMASE DOMAIN-CONTAINING PROTEIN"/>
    <property type="match status" value="1"/>
</dbReference>
<dbReference type="PANTHER" id="PTHR42951">
    <property type="entry name" value="METALLO-BETA-LACTAMASE DOMAIN-CONTAINING"/>
    <property type="match status" value="1"/>
</dbReference>
<dbReference type="Proteomes" id="UP000561459">
    <property type="component" value="Unassembled WGS sequence"/>
</dbReference>
<dbReference type="AlphaFoldDB" id="A0A7W6C7R6"/>
<dbReference type="Gene3D" id="3.60.15.10">
    <property type="entry name" value="Ribonuclease Z/Hydroxyacylglutathione hydrolase-like"/>
    <property type="match status" value="1"/>
</dbReference>
<organism evidence="3 4">
    <name type="scientific">Novosphingobium fluoreni</name>
    <dbReference type="NCBI Taxonomy" id="1391222"/>
    <lineage>
        <taxon>Bacteria</taxon>
        <taxon>Pseudomonadati</taxon>
        <taxon>Pseudomonadota</taxon>
        <taxon>Alphaproteobacteria</taxon>
        <taxon>Sphingomonadales</taxon>
        <taxon>Sphingomonadaceae</taxon>
        <taxon>Novosphingobium</taxon>
    </lineage>
</organism>
<evidence type="ECO:0000313" key="3">
    <source>
        <dbReference type="EMBL" id="MBB3941141.1"/>
    </source>
</evidence>
<name>A0A7W6C7R6_9SPHN</name>
<feature type="domain" description="Metallo-beta-lactamase" evidence="2">
    <location>
        <begin position="48"/>
        <end position="236"/>
    </location>
</feature>
<dbReference type="NCBIfam" id="NF012229">
    <property type="entry name" value="bla_class_B_core"/>
    <property type="match status" value="1"/>
</dbReference>
<feature type="chain" id="PRO_5030535222" evidence="1">
    <location>
        <begin position="23"/>
        <end position="289"/>
    </location>
</feature>
<comment type="caution">
    <text evidence="3">The sequence shown here is derived from an EMBL/GenBank/DDBJ whole genome shotgun (WGS) entry which is preliminary data.</text>
</comment>
<dbReference type="GO" id="GO:0008800">
    <property type="term" value="F:beta-lactamase activity"/>
    <property type="evidence" value="ECO:0007669"/>
    <property type="project" value="UniProtKB-EC"/>
</dbReference>
<dbReference type="InterPro" id="IPR036866">
    <property type="entry name" value="RibonucZ/Hydroxyglut_hydro"/>
</dbReference>
<proteinExistence type="predicted"/>
<gene>
    <name evidence="3" type="ORF">GGR39_002809</name>
</gene>
<dbReference type="EMBL" id="JACIDY010000007">
    <property type="protein sequence ID" value="MBB3941141.1"/>
    <property type="molecule type" value="Genomic_DNA"/>
</dbReference>
<keyword evidence="4" id="KW-1185">Reference proteome</keyword>
<dbReference type="NCBIfam" id="NF033105">
    <property type="entry name" value="bla_subclass_B3"/>
    <property type="match status" value="1"/>
</dbReference>
<sequence length="289" mass="31064">MRGIGQAFLAAGAGLLSSVAVADSPASWTTPTEPFHIAGPIYYVGTEGIGVYLLRTSAGLIVIDSGPKEAAPIVERNIAKLGLKVSDVKLLLETHAHWDHVAGMARLKRDTRARFLASAADRKALESGSPTSDTDYGVVRFDPVKVDGLVTDGAPVRLGDVTLTPLLTPGHTPGCTSWLTTVQDQGRNVTVFFPCSLSVAGNKLFGNKGFPQIVSSYRSTFAKVSRVKADIVLPGHPELADVLPRAKRQREGKPKAFVDPGLLPRFVAEFQADFDDELAKQRRQRTKAH</sequence>
<reference evidence="3 4" key="1">
    <citation type="submission" date="2020-08" db="EMBL/GenBank/DDBJ databases">
        <title>Genomic Encyclopedia of Type Strains, Phase IV (KMG-IV): sequencing the most valuable type-strain genomes for metagenomic binning, comparative biology and taxonomic classification.</title>
        <authorList>
            <person name="Goeker M."/>
        </authorList>
    </citation>
    <scope>NUCLEOTIDE SEQUENCE [LARGE SCALE GENOMIC DNA]</scope>
    <source>
        <strain evidence="3 4">DSM 27568</strain>
    </source>
</reference>
<protein>
    <submittedName>
        <fullName evidence="3">Metallo-beta-lactamase class B</fullName>
        <ecNumber evidence="3">3.5.2.6</ecNumber>
    </submittedName>
</protein>
<feature type="signal peptide" evidence="1">
    <location>
        <begin position="1"/>
        <end position="22"/>
    </location>
</feature>
<keyword evidence="1" id="KW-0732">Signal</keyword>